<dbReference type="EMBL" id="LAZR01000104">
    <property type="protein sequence ID" value="KKN91331.1"/>
    <property type="molecule type" value="Genomic_DNA"/>
</dbReference>
<dbReference type="Gene3D" id="3.40.190.10">
    <property type="entry name" value="Periplasmic binding protein-like II"/>
    <property type="match status" value="2"/>
</dbReference>
<gene>
    <name evidence="2" type="ORF">LCGC14_0218770</name>
</gene>
<comment type="caution">
    <text evidence="2">The sequence shown here is derived from an EMBL/GenBank/DDBJ whole genome shotgun (WGS) entry which is preliminary data.</text>
</comment>
<evidence type="ECO:0000313" key="2">
    <source>
        <dbReference type="EMBL" id="KKN91331.1"/>
    </source>
</evidence>
<sequence>MTTARRKAQGTIIELTNQLAADSGYRLNWINYPINRIYHSLKSGDIDFWPGSPNVPALQDFTLSSKPLGITVKLCAFSLENSKTITAIEQLGDKQLVLIRGYTYRDQLKAIFENNPHQPIVAPNHPAAMELLHHGRGEYLISYGHPMQEAMKDYPLQDAHCDTLDDWPLVYVISRRNPNTQLIADTFDAAYERRSTEHLSAEAAPENDAAQSSLP</sequence>
<evidence type="ECO:0000256" key="1">
    <source>
        <dbReference type="SAM" id="MobiDB-lite"/>
    </source>
</evidence>
<dbReference type="SUPFAM" id="SSF53850">
    <property type="entry name" value="Periplasmic binding protein-like II"/>
    <property type="match status" value="1"/>
</dbReference>
<accession>A0A0F9WY31</accession>
<protein>
    <submittedName>
        <fullName evidence="2">Uncharacterized protein</fullName>
    </submittedName>
</protein>
<name>A0A0F9WY31_9ZZZZ</name>
<reference evidence="2" key="1">
    <citation type="journal article" date="2015" name="Nature">
        <title>Complex archaea that bridge the gap between prokaryotes and eukaryotes.</title>
        <authorList>
            <person name="Spang A."/>
            <person name="Saw J.H."/>
            <person name="Jorgensen S.L."/>
            <person name="Zaremba-Niedzwiedzka K."/>
            <person name="Martijn J."/>
            <person name="Lind A.E."/>
            <person name="van Eijk R."/>
            <person name="Schleper C."/>
            <person name="Guy L."/>
            <person name="Ettema T.J."/>
        </authorList>
    </citation>
    <scope>NUCLEOTIDE SEQUENCE</scope>
</reference>
<feature type="region of interest" description="Disordered" evidence="1">
    <location>
        <begin position="196"/>
        <end position="215"/>
    </location>
</feature>
<dbReference type="AlphaFoldDB" id="A0A0F9WY31"/>
<proteinExistence type="predicted"/>
<organism evidence="2">
    <name type="scientific">marine sediment metagenome</name>
    <dbReference type="NCBI Taxonomy" id="412755"/>
    <lineage>
        <taxon>unclassified sequences</taxon>
        <taxon>metagenomes</taxon>
        <taxon>ecological metagenomes</taxon>
    </lineage>
</organism>